<dbReference type="GO" id="GO:0016887">
    <property type="term" value="F:ATP hydrolysis activity"/>
    <property type="evidence" value="ECO:0007669"/>
    <property type="project" value="InterPro"/>
</dbReference>
<dbReference type="AlphaFoldDB" id="A0A1Y3AP85"/>
<dbReference type="InterPro" id="IPR050352">
    <property type="entry name" value="ABCG_transporters"/>
</dbReference>
<feature type="transmembrane region" description="Helical" evidence="9">
    <location>
        <begin position="566"/>
        <end position="588"/>
    </location>
</feature>
<keyword evidence="7 9" id="KW-1133">Transmembrane helix</keyword>
<evidence type="ECO:0000256" key="9">
    <source>
        <dbReference type="SAM" id="Phobius"/>
    </source>
</evidence>
<dbReference type="GO" id="GO:0042626">
    <property type="term" value="F:ATPase-coupled transmembrane transporter activity"/>
    <property type="evidence" value="ECO:0007669"/>
    <property type="project" value="TreeGrafter"/>
</dbReference>
<evidence type="ECO:0000256" key="4">
    <source>
        <dbReference type="ARBA" id="ARBA00022692"/>
    </source>
</evidence>
<sequence>VPIANIIIIRIICFLATYYHLNPRLIQWGKFQMKKELKTITSTKWIPIKRISSSTSSVMITMKDENNNDDDFDGDNESNKKLKQFCRDRYIIGWRKLTLYAKDSIYEIQPAPKSSIDCDHKLILRNIDGQLKFGTLTALMGSSGSGKTSLLKVLNGSMKTKLIETTEFYLSRFIPIRTCFIAQEISDHLIPGLTVLQSLIYASKLKNCQFKNQTTADHERRARKLMSELDITDTANTYVQNCSGGQRKRLALAMELTSIHMPNLICIDEPTSGLDSNSSRLVLQCLRQFLHHNPQITMIVSIHQPSTEQLMMFDHCYVLAYDGICIYSGPPSQVKDFLLQESTDQLLSKEIQFPIETLIKYSCTGQSNPIVQKFAAKTSKQIKQIDLFTDTVLIADGIPTVRNRFTLQSIWILFGRSVRLFRQHLWPQYLVCLLIFTIAGLSLVSFIDPNFAHIDGCLSMVEDDIISICTNRTTAARQFEDMALFSNVNFIMIMSVGFMILISPEMVLYFSIDLPHFKCQHSNGWYTCGTYYLTKLLYDSIKLIPIILIYVYMIDIYSPILSNNYFIWYTIILHMGSMAFVAVINMAILIFPRNMINIFIVIICFLCFDHLMWHTGPTIDQMNFIVRFVDNFSILKRLHNANIWLIYGDGRCKNEIQILLHMIHMPDQMDLFLMNYIEMAINIIVYHCVAFSLFLYKSNEIINRHERVQRIQQYRLKRLMLKN</sequence>
<dbReference type="Proteomes" id="UP000194236">
    <property type="component" value="Unassembled WGS sequence"/>
</dbReference>
<comment type="caution">
    <text evidence="11">The sequence shown here is derived from an EMBL/GenBank/DDBJ whole genome shotgun (WGS) entry which is preliminary data.</text>
</comment>
<dbReference type="PANTHER" id="PTHR48041">
    <property type="entry name" value="ABC TRANSPORTER G FAMILY MEMBER 28"/>
    <property type="match status" value="1"/>
</dbReference>
<feature type="transmembrane region" description="Helical" evidence="9">
    <location>
        <begin position="595"/>
        <end position="613"/>
    </location>
</feature>
<gene>
    <name evidence="11" type="ORF">BLA29_002804</name>
</gene>
<evidence type="ECO:0000256" key="3">
    <source>
        <dbReference type="ARBA" id="ARBA00022448"/>
    </source>
</evidence>
<feature type="transmembrane region" description="Helical" evidence="9">
    <location>
        <begin position="426"/>
        <end position="447"/>
    </location>
</feature>
<evidence type="ECO:0000256" key="1">
    <source>
        <dbReference type="ARBA" id="ARBA00004141"/>
    </source>
</evidence>
<evidence type="ECO:0000256" key="2">
    <source>
        <dbReference type="ARBA" id="ARBA00005814"/>
    </source>
</evidence>
<dbReference type="PANTHER" id="PTHR48041:SF139">
    <property type="entry name" value="PROTEIN SCARLET"/>
    <property type="match status" value="1"/>
</dbReference>
<evidence type="ECO:0000313" key="11">
    <source>
        <dbReference type="EMBL" id="OTF69286.1"/>
    </source>
</evidence>
<keyword evidence="6" id="KW-0067">ATP-binding</keyword>
<evidence type="ECO:0000259" key="10">
    <source>
        <dbReference type="PROSITE" id="PS50893"/>
    </source>
</evidence>
<feature type="transmembrane region" description="Helical" evidence="9">
    <location>
        <begin position="543"/>
        <end position="560"/>
    </location>
</feature>
<feature type="transmembrane region" description="Helical" evidence="9">
    <location>
        <begin position="6"/>
        <end position="26"/>
    </location>
</feature>
<dbReference type="InterPro" id="IPR017871">
    <property type="entry name" value="ABC_transporter-like_CS"/>
</dbReference>
<reference evidence="11 12" key="1">
    <citation type="submission" date="2017-03" db="EMBL/GenBank/DDBJ databases">
        <title>Genome Survey of Euroglyphus maynei.</title>
        <authorList>
            <person name="Arlian L.G."/>
            <person name="Morgan M.S."/>
            <person name="Rider S.D."/>
        </authorList>
    </citation>
    <scope>NUCLEOTIDE SEQUENCE [LARGE SCALE GENOMIC DNA]</scope>
    <source>
        <strain evidence="11">Arlian Lab</strain>
        <tissue evidence="11">Whole body</tissue>
    </source>
</reference>
<proteinExistence type="inferred from homology"/>
<dbReference type="OrthoDB" id="10423322at2759"/>
<dbReference type="InterPro" id="IPR027417">
    <property type="entry name" value="P-loop_NTPase"/>
</dbReference>
<keyword evidence="4 9" id="KW-0812">Transmembrane</keyword>
<dbReference type="PROSITE" id="PS50893">
    <property type="entry name" value="ABC_TRANSPORTER_2"/>
    <property type="match status" value="1"/>
</dbReference>
<evidence type="ECO:0000256" key="7">
    <source>
        <dbReference type="ARBA" id="ARBA00022989"/>
    </source>
</evidence>
<dbReference type="GO" id="GO:0005524">
    <property type="term" value="F:ATP binding"/>
    <property type="evidence" value="ECO:0007669"/>
    <property type="project" value="UniProtKB-KW"/>
</dbReference>
<dbReference type="SMART" id="SM00382">
    <property type="entry name" value="AAA"/>
    <property type="match status" value="1"/>
</dbReference>
<organism evidence="11 12">
    <name type="scientific">Euroglyphus maynei</name>
    <name type="common">Mayne's house dust mite</name>
    <dbReference type="NCBI Taxonomy" id="6958"/>
    <lineage>
        <taxon>Eukaryota</taxon>
        <taxon>Metazoa</taxon>
        <taxon>Ecdysozoa</taxon>
        <taxon>Arthropoda</taxon>
        <taxon>Chelicerata</taxon>
        <taxon>Arachnida</taxon>
        <taxon>Acari</taxon>
        <taxon>Acariformes</taxon>
        <taxon>Sarcoptiformes</taxon>
        <taxon>Astigmata</taxon>
        <taxon>Psoroptidia</taxon>
        <taxon>Analgoidea</taxon>
        <taxon>Pyroglyphidae</taxon>
        <taxon>Pyroglyphinae</taxon>
        <taxon>Euroglyphus</taxon>
    </lineage>
</organism>
<comment type="subcellular location">
    <subcellularLocation>
        <location evidence="1">Membrane</location>
        <topology evidence="1">Multi-pass membrane protein</topology>
    </subcellularLocation>
</comment>
<dbReference type="Gene3D" id="3.40.50.300">
    <property type="entry name" value="P-loop containing nucleotide triphosphate hydrolases"/>
    <property type="match status" value="1"/>
</dbReference>
<evidence type="ECO:0000256" key="8">
    <source>
        <dbReference type="ARBA" id="ARBA00023136"/>
    </source>
</evidence>
<comment type="similarity">
    <text evidence="2">Belongs to the ABC transporter superfamily. ABCG family. Eye pigment precursor importer (TC 3.A.1.204) subfamily.</text>
</comment>
<dbReference type="GO" id="GO:0016020">
    <property type="term" value="C:membrane"/>
    <property type="evidence" value="ECO:0007669"/>
    <property type="project" value="UniProtKB-SubCell"/>
</dbReference>
<protein>
    <recommendedName>
        <fullName evidence="10">ABC transporter domain-containing protein</fullName>
    </recommendedName>
</protein>
<feature type="transmembrane region" description="Helical" evidence="9">
    <location>
        <begin position="676"/>
        <end position="696"/>
    </location>
</feature>
<evidence type="ECO:0000313" key="12">
    <source>
        <dbReference type="Proteomes" id="UP000194236"/>
    </source>
</evidence>
<dbReference type="InterPro" id="IPR003439">
    <property type="entry name" value="ABC_transporter-like_ATP-bd"/>
</dbReference>
<evidence type="ECO:0000256" key="5">
    <source>
        <dbReference type="ARBA" id="ARBA00022741"/>
    </source>
</evidence>
<feature type="transmembrane region" description="Helical" evidence="9">
    <location>
        <begin position="490"/>
        <end position="512"/>
    </location>
</feature>
<keyword evidence="3" id="KW-0813">Transport</keyword>
<name>A0A1Y3AP85_EURMA</name>
<dbReference type="Pfam" id="PF00005">
    <property type="entry name" value="ABC_tran"/>
    <property type="match status" value="1"/>
</dbReference>
<keyword evidence="12" id="KW-1185">Reference proteome</keyword>
<accession>A0A1Y3AP85</accession>
<keyword evidence="5" id="KW-0547">Nucleotide-binding</keyword>
<dbReference type="EMBL" id="MUJZ01071328">
    <property type="protein sequence ID" value="OTF69286.1"/>
    <property type="molecule type" value="Genomic_DNA"/>
</dbReference>
<dbReference type="InterPro" id="IPR003593">
    <property type="entry name" value="AAA+_ATPase"/>
</dbReference>
<keyword evidence="8 9" id="KW-0472">Membrane</keyword>
<evidence type="ECO:0000256" key="6">
    <source>
        <dbReference type="ARBA" id="ARBA00022840"/>
    </source>
</evidence>
<dbReference type="SUPFAM" id="SSF52540">
    <property type="entry name" value="P-loop containing nucleoside triphosphate hydrolases"/>
    <property type="match status" value="1"/>
</dbReference>
<feature type="domain" description="ABC transporter" evidence="10">
    <location>
        <begin position="106"/>
        <end position="347"/>
    </location>
</feature>
<feature type="non-terminal residue" evidence="11">
    <location>
        <position position="1"/>
    </location>
</feature>
<dbReference type="PROSITE" id="PS00211">
    <property type="entry name" value="ABC_TRANSPORTER_1"/>
    <property type="match status" value="1"/>
</dbReference>